<dbReference type="HAMAP" id="MF_01445">
    <property type="entry name" value="TsaD"/>
    <property type="match status" value="1"/>
</dbReference>
<gene>
    <name evidence="8" type="primary">tsaD</name>
    <name evidence="11" type="ORF">PYTT_2578</name>
</gene>
<accession>A0A1C7PCA2</accession>
<dbReference type="InterPro" id="IPR022450">
    <property type="entry name" value="TsaD"/>
</dbReference>
<dbReference type="GO" id="GO:0061711">
    <property type="term" value="F:tRNA N(6)-L-threonylcarbamoyladenine synthase activity"/>
    <property type="evidence" value="ECO:0007669"/>
    <property type="project" value="UniProtKB-EC"/>
</dbReference>
<feature type="binding site" evidence="8">
    <location>
        <position position="122"/>
    </location>
    <ligand>
        <name>Fe cation</name>
        <dbReference type="ChEBI" id="CHEBI:24875"/>
    </ligand>
</feature>
<dbReference type="RefSeq" id="WP_067774921.1">
    <property type="nucleotide sequence ID" value="NZ_LIGX01000020.1"/>
</dbReference>
<comment type="cofactor">
    <cofactor evidence="8">
        <name>Fe(2+)</name>
        <dbReference type="ChEBI" id="CHEBI:29033"/>
    </cofactor>
    <text evidence="8">Binds 1 Fe(2+) ion per subunit.</text>
</comment>
<name>A0A1C7PCA2_9BACT</name>
<dbReference type="AlphaFoldDB" id="A0A1C7PCA2"/>
<proteinExistence type="inferred from homology"/>
<evidence type="ECO:0000256" key="9">
    <source>
        <dbReference type="SAM" id="MobiDB-lite"/>
    </source>
</evidence>
<comment type="function">
    <text evidence="8">Required for the formation of a threonylcarbamoyl group on adenosine at position 37 (t(6)A37) in tRNAs that read codons beginning with adenine. Is involved in the transfer of the threonylcarbamoyl moiety of threonylcarbamoyl-AMP (TC-AMP) to the N6 group of A37, together with TsaE and TsaB. TsaD likely plays a direct catalytic role in this reaction.</text>
</comment>
<dbReference type="PANTHER" id="PTHR11735">
    <property type="entry name" value="TRNA N6-ADENOSINE THREONYLCARBAMOYLTRANSFERASE"/>
    <property type="match status" value="1"/>
</dbReference>
<evidence type="ECO:0000256" key="3">
    <source>
        <dbReference type="ARBA" id="ARBA00022694"/>
    </source>
</evidence>
<dbReference type="InterPro" id="IPR000905">
    <property type="entry name" value="Gcp-like_dom"/>
</dbReference>
<evidence type="ECO:0000313" key="12">
    <source>
        <dbReference type="Proteomes" id="UP000176204"/>
    </source>
</evidence>
<dbReference type="NCBIfam" id="TIGR00329">
    <property type="entry name" value="gcp_kae1"/>
    <property type="match status" value="1"/>
</dbReference>
<reference evidence="12" key="1">
    <citation type="submission" date="2016-09" db="EMBL/GenBank/DDBJ databases">
        <authorList>
            <person name="Koehorst J."/>
        </authorList>
    </citation>
    <scope>NUCLEOTIDE SEQUENCE [LARGE SCALE GENOMIC DNA]</scope>
</reference>
<feature type="binding site" evidence="8">
    <location>
        <position position="118"/>
    </location>
    <ligand>
        <name>Fe cation</name>
        <dbReference type="ChEBI" id="CHEBI:24875"/>
    </ligand>
</feature>
<evidence type="ECO:0000256" key="4">
    <source>
        <dbReference type="ARBA" id="ARBA00022723"/>
    </source>
</evidence>
<dbReference type="FunFam" id="3.30.420.40:FF:000012">
    <property type="entry name" value="tRNA N6-adenosine threonylcarbamoyltransferase"/>
    <property type="match status" value="1"/>
</dbReference>
<dbReference type="CDD" id="cd24133">
    <property type="entry name" value="ASKHA_NBD_TsaD_bac"/>
    <property type="match status" value="1"/>
</dbReference>
<feature type="region of interest" description="Disordered" evidence="9">
    <location>
        <begin position="332"/>
        <end position="352"/>
    </location>
</feature>
<evidence type="ECO:0000256" key="6">
    <source>
        <dbReference type="ARBA" id="ARBA00023315"/>
    </source>
</evidence>
<evidence type="ECO:0000256" key="1">
    <source>
        <dbReference type="ARBA" id="ARBA00022490"/>
    </source>
</evidence>
<dbReference type="OrthoDB" id="9806197at2"/>
<organism evidence="11 12">
    <name type="scientific">Akkermansia glycaniphila</name>
    <dbReference type="NCBI Taxonomy" id="1679444"/>
    <lineage>
        <taxon>Bacteria</taxon>
        <taxon>Pseudomonadati</taxon>
        <taxon>Verrucomicrobiota</taxon>
        <taxon>Verrucomicrobiia</taxon>
        <taxon>Verrucomicrobiales</taxon>
        <taxon>Akkermansiaceae</taxon>
        <taxon>Akkermansia</taxon>
    </lineage>
</organism>
<dbReference type="PATRIC" id="fig|1679444.3.peg.2685"/>
<feature type="domain" description="Gcp-like" evidence="10">
    <location>
        <begin position="31"/>
        <end position="321"/>
    </location>
</feature>
<dbReference type="InterPro" id="IPR043129">
    <property type="entry name" value="ATPase_NBD"/>
</dbReference>
<comment type="similarity">
    <text evidence="8">Belongs to the KAE1 / TsaD family.</text>
</comment>
<protein>
    <recommendedName>
        <fullName evidence="8">tRNA N6-adenosine threonylcarbamoyltransferase</fullName>
        <ecNumber evidence="8">2.3.1.234</ecNumber>
    </recommendedName>
    <alternativeName>
        <fullName evidence="8">N6-L-threonylcarbamoyladenine synthase</fullName>
        <shortName evidence="8">t(6)A synthase</shortName>
    </alternativeName>
    <alternativeName>
        <fullName evidence="8">t(6)A37 threonylcarbamoyladenosine biosynthesis protein TsaD</fullName>
    </alternativeName>
    <alternativeName>
        <fullName evidence="8">tRNA threonylcarbamoyladenosine biosynthesis protein TsaD</fullName>
    </alternativeName>
</protein>
<dbReference type="PRINTS" id="PR00789">
    <property type="entry name" value="OSIALOPTASE"/>
</dbReference>
<evidence type="ECO:0000256" key="5">
    <source>
        <dbReference type="ARBA" id="ARBA00023004"/>
    </source>
</evidence>
<evidence type="ECO:0000313" key="11">
    <source>
        <dbReference type="EMBL" id="SEI01486.1"/>
    </source>
</evidence>
<dbReference type="InterPro" id="IPR017861">
    <property type="entry name" value="KAE1/TsaD"/>
</dbReference>
<dbReference type="SUPFAM" id="SSF53067">
    <property type="entry name" value="Actin-like ATPase domain"/>
    <property type="match status" value="2"/>
</dbReference>
<keyword evidence="1 8" id="KW-0963">Cytoplasm</keyword>
<feature type="binding site" evidence="8">
    <location>
        <begin position="141"/>
        <end position="145"/>
    </location>
    <ligand>
        <name>substrate</name>
    </ligand>
</feature>
<evidence type="ECO:0000256" key="8">
    <source>
        <dbReference type="HAMAP-Rule" id="MF_01445"/>
    </source>
</evidence>
<dbReference type="GO" id="GO:0002949">
    <property type="term" value="P:tRNA threonylcarbamoyladenosine modification"/>
    <property type="evidence" value="ECO:0007669"/>
    <property type="project" value="UniProtKB-UniRule"/>
</dbReference>
<feature type="binding site" evidence="8">
    <location>
        <position position="187"/>
    </location>
    <ligand>
        <name>substrate</name>
    </ligand>
</feature>
<keyword evidence="3 8" id="KW-0819">tRNA processing</keyword>
<feature type="binding site" evidence="8">
    <location>
        <position position="314"/>
    </location>
    <ligand>
        <name>Fe cation</name>
        <dbReference type="ChEBI" id="CHEBI:24875"/>
    </ligand>
</feature>
<dbReference type="EMBL" id="LT629973">
    <property type="protein sequence ID" value="SEI01486.1"/>
    <property type="molecule type" value="Genomic_DNA"/>
</dbReference>
<evidence type="ECO:0000256" key="2">
    <source>
        <dbReference type="ARBA" id="ARBA00022679"/>
    </source>
</evidence>
<feature type="binding site" evidence="8">
    <location>
        <position position="286"/>
    </location>
    <ligand>
        <name>substrate</name>
    </ligand>
</feature>
<dbReference type="FunFam" id="3.30.420.40:FF:000040">
    <property type="entry name" value="tRNA N6-adenosine threonylcarbamoyltransferase"/>
    <property type="match status" value="1"/>
</dbReference>
<keyword evidence="6 8" id="KW-0012">Acyltransferase</keyword>
<dbReference type="KEGG" id="agl:PYTT_2578"/>
<keyword evidence="5 8" id="KW-0408">Iron</keyword>
<dbReference type="Gene3D" id="3.30.420.40">
    <property type="match status" value="2"/>
</dbReference>
<dbReference type="Proteomes" id="UP000176204">
    <property type="component" value="Chromosome I"/>
</dbReference>
<keyword evidence="2 8" id="KW-0808">Transferase</keyword>
<keyword evidence="4 8" id="KW-0479">Metal-binding</keyword>
<evidence type="ECO:0000256" key="7">
    <source>
        <dbReference type="ARBA" id="ARBA00048117"/>
    </source>
</evidence>
<dbReference type="STRING" id="1679444.PYTT_2578"/>
<dbReference type="GO" id="GO:0005506">
    <property type="term" value="F:iron ion binding"/>
    <property type="evidence" value="ECO:0007669"/>
    <property type="project" value="UniProtKB-UniRule"/>
</dbReference>
<comment type="catalytic activity">
    <reaction evidence="7 8">
        <text>L-threonylcarbamoyladenylate + adenosine(37) in tRNA = N(6)-L-threonylcarbamoyladenosine(37) in tRNA + AMP + H(+)</text>
        <dbReference type="Rhea" id="RHEA:37059"/>
        <dbReference type="Rhea" id="RHEA-COMP:10162"/>
        <dbReference type="Rhea" id="RHEA-COMP:10163"/>
        <dbReference type="ChEBI" id="CHEBI:15378"/>
        <dbReference type="ChEBI" id="CHEBI:73682"/>
        <dbReference type="ChEBI" id="CHEBI:74411"/>
        <dbReference type="ChEBI" id="CHEBI:74418"/>
        <dbReference type="ChEBI" id="CHEBI:456215"/>
        <dbReference type="EC" id="2.3.1.234"/>
    </reaction>
</comment>
<comment type="subcellular location">
    <subcellularLocation>
        <location evidence="8">Cytoplasm</location>
    </subcellularLocation>
</comment>
<dbReference type="EC" id="2.3.1.234" evidence="8"/>
<feature type="binding site" evidence="8">
    <location>
        <position position="191"/>
    </location>
    <ligand>
        <name>substrate</name>
    </ligand>
</feature>
<dbReference type="GO" id="GO:0005737">
    <property type="term" value="C:cytoplasm"/>
    <property type="evidence" value="ECO:0007669"/>
    <property type="project" value="UniProtKB-SubCell"/>
</dbReference>
<sequence length="352" mass="36857">MKTLVLGIESSCDETAVALLLSEKEGEAPRLLSSIISSQIPLHRLHGGVVPELASRNHSANLPALLRESLDKAGCTVADVDVFAATAGPGLVAALLVGNTTGKALALAAGKPFVAVNHLEGHLLSPFVAHPAGLVPHLGLLASGGHTLFVDVRCIGDYRLLGRSLDDAAGEAFDKVGKMLDLPYPGGPEIDKRAALGDPAAFDLPRPMLHEPHLNVSFSGLKTAVLYLLPKLCPSGNPHDLPEQMLNDLCASVQQAIIDVLIGKAMRAIRQTKHRTLAISGGVSCNAALRTRLADACEKNGVEFILPPNSLTTDNAAMIAFAALLKARAGQTSPLDTPVDPNLRLADAENRA</sequence>
<dbReference type="Pfam" id="PF00814">
    <property type="entry name" value="TsaD"/>
    <property type="match status" value="1"/>
</dbReference>
<keyword evidence="12" id="KW-1185">Reference proteome</keyword>
<dbReference type="NCBIfam" id="TIGR03723">
    <property type="entry name" value="T6A_TsaD_YgjD"/>
    <property type="match status" value="1"/>
</dbReference>
<dbReference type="PANTHER" id="PTHR11735:SF6">
    <property type="entry name" value="TRNA N6-ADENOSINE THREONYLCARBAMOYLTRANSFERASE, MITOCHONDRIAL"/>
    <property type="match status" value="1"/>
</dbReference>
<feature type="binding site" evidence="8">
    <location>
        <position position="174"/>
    </location>
    <ligand>
        <name>substrate</name>
    </ligand>
</feature>
<evidence type="ECO:0000259" key="10">
    <source>
        <dbReference type="Pfam" id="PF00814"/>
    </source>
</evidence>